<dbReference type="Proteomes" id="UP000269301">
    <property type="component" value="Unassembled WGS sequence"/>
</dbReference>
<protein>
    <recommendedName>
        <fullName evidence="1">PucR C-terminal helix-turn-helix domain-containing protein</fullName>
    </recommendedName>
</protein>
<dbReference type="InterPro" id="IPR051448">
    <property type="entry name" value="CdaR-like_regulators"/>
</dbReference>
<gene>
    <name evidence="2" type="ORF">D8M06_14395</name>
</gene>
<evidence type="ECO:0000313" key="3">
    <source>
        <dbReference type="Proteomes" id="UP000269301"/>
    </source>
</evidence>
<feature type="domain" description="PucR C-terminal helix-turn-helix" evidence="1">
    <location>
        <begin position="229"/>
        <end position="284"/>
    </location>
</feature>
<accession>A0A495A0S8</accession>
<dbReference type="RefSeq" id="WP_121205108.1">
    <property type="nucleotide sequence ID" value="NZ_RBZP01000014.1"/>
</dbReference>
<reference evidence="2 3" key="1">
    <citation type="journal article" date="2016" name="Int. J. Syst. Evol. Microbiol.">
        <title>Oceanobacillus halophilus sp. nov., a novel moderately halophilic bacterium from a hypersaline lake.</title>
        <authorList>
            <person name="Amoozegar M.A."/>
            <person name="Bagheri M."/>
            <person name="Makhdoumi A."/>
            <person name="Nikou M.M."/>
            <person name="Fazeli S.A.S."/>
            <person name="Schumann P."/>
            <person name="Sproer C."/>
            <person name="Sanchez-Porro C."/>
            <person name="Ventosa A."/>
        </authorList>
    </citation>
    <scope>NUCLEOTIDE SEQUENCE [LARGE SCALE GENOMIC DNA]</scope>
    <source>
        <strain evidence="2 3">DSM 23996</strain>
    </source>
</reference>
<dbReference type="InterPro" id="IPR009057">
    <property type="entry name" value="Homeodomain-like_sf"/>
</dbReference>
<comment type="caution">
    <text evidence="2">The sequence shown here is derived from an EMBL/GenBank/DDBJ whole genome shotgun (WGS) entry which is preliminary data.</text>
</comment>
<evidence type="ECO:0000259" key="1">
    <source>
        <dbReference type="Pfam" id="PF13556"/>
    </source>
</evidence>
<dbReference type="EMBL" id="RBZP01000014">
    <property type="protein sequence ID" value="RKQ31260.1"/>
    <property type="molecule type" value="Genomic_DNA"/>
</dbReference>
<keyword evidence="3" id="KW-1185">Reference proteome</keyword>
<dbReference type="InterPro" id="IPR025736">
    <property type="entry name" value="PucR_C-HTH_dom"/>
</dbReference>
<organism evidence="2 3">
    <name type="scientific">Oceanobacillus halophilus</name>
    <dbReference type="NCBI Taxonomy" id="930130"/>
    <lineage>
        <taxon>Bacteria</taxon>
        <taxon>Bacillati</taxon>
        <taxon>Bacillota</taxon>
        <taxon>Bacilli</taxon>
        <taxon>Bacillales</taxon>
        <taxon>Bacillaceae</taxon>
        <taxon>Oceanobacillus</taxon>
    </lineage>
</organism>
<dbReference type="PANTHER" id="PTHR33744">
    <property type="entry name" value="CARBOHYDRATE DIACID REGULATOR"/>
    <property type="match status" value="1"/>
</dbReference>
<dbReference type="Pfam" id="PF13556">
    <property type="entry name" value="HTH_30"/>
    <property type="match status" value="1"/>
</dbReference>
<name>A0A495A0S8_9BACI</name>
<dbReference type="SUPFAM" id="SSF46689">
    <property type="entry name" value="Homeodomain-like"/>
    <property type="match status" value="1"/>
</dbReference>
<dbReference type="AlphaFoldDB" id="A0A495A0S8"/>
<dbReference type="PANTHER" id="PTHR33744:SF15">
    <property type="entry name" value="CARBOHYDRATE DIACID REGULATOR"/>
    <property type="match status" value="1"/>
</dbReference>
<evidence type="ECO:0000313" key="2">
    <source>
        <dbReference type="EMBL" id="RKQ31260.1"/>
    </source>
</evidence>
<dbReference type="Gene3D" id="1.10.10.2840">
    <property type="entry name" value="PucR C-terminal helix-turn-helix domain"/>
    <property type="match status" value="1"/>
</dbReference>
<proteinExistence type="predicted"/>
<dbReference type="OrthoDB" id="9792148at2"/>
<dbReference type="InterPro" id="IPR042070">
    <property type="entry name" value="PucR_C-HTH_sf"/>
</dbReference>
<sequence length="292" mass="34430">MEQLKKIFPSMRYFEELDTLPQNYRWFITQENKVIGFDNNELTNKDVELLSTFLKPHNIHLPQPSELEQLWRKRISQPIEKKVSPFRFVYFLIKSDQIDTQLFKEAIPNTYGKDVPILWENEHEGIIIEEKPAIPEESISYEQIIDVLMSDLYVNISFFVGPYIDTLSELDQYYESFVTSSNIAFTYSDQSVVTYIDAISYHFVDQAEQNFLDSVKQLVLKELIEDHELLHSIKVFIQSNLNVTVASKKLHLHRNSLQYRLDKFVDKTGIDVRQFNEAMAVYLVILSMMHKE</sequence>